<dbReference type="GO" id="GO:0004518">
    <property type="term" value="F:nuclease activity"/>
    <property type="evidence" value="ECO:0007669"/>
    <property type="project" value="UniProtKB-KW"/>
</dbReference>
<dbReference type="PANTHER" id="PTHR22930">
    <property type="match status" value="1"/>
</dbReference>
<dbReference type="Proteomes" id="UP001497623">
    <property type="component" value="Unassembled WGS sequence"/>
</dbReference>
<evidence type="ECO:0000256" key="3">
    <source>
        <dbReference type="ARBA" id="ARBA00006958"/>
    </source>
</evidence>
<evidence type="ECO:0000256" key="6">
    <source>
        <dbReference type="ARBA" id="ARBA00022801"/>
    </source>
</evidence>
<dbReference type="Pfam" id="PF13359">
    <property type="entry name" value="DDE_Tnp_4"/>
    <property type="match status" value="1"/>
</dbReference>
<keyword evidence="5" id="KW-0479">Metal-binding</keyword>
<dbReference type="AlphaFoldDB" id="A0AAV2SUE1"/>
<evidence type="ECO:0000259" key="8">
    <source>
        <dbReference type="Pfam" id="PF13359"/>
    </source>
</evidence>
<dbReference type="PANTHER" id="PTHR22930:SF198">
    <property type="entry name" value="DDE TNP4 DOMAIN-CONTAINING PROTEIN"/>
    <property type="match status" value="1"/>
</dbReference>
<feature type="non-terminal residue" evidence="9">
    <location>
        <position position="462"/>
    </location>
</feature>
<keyword evidence="7" id="KW-0539">Nucleus</keyword>
<evidence type="ECO:0000256" key="7">
    <source>
        <dbReference type="ARBA" id="ARBA00023242"/>
    </source>
</evidence>
<reference evidence="9 10" key="1">
    <citation type="submission" date="2024-05" db="EMBL/GenBank/DDBJ databases">
        <authorList>
            <person name="Wallberg A."/>
        </authorList>
    </citation>
    <scope>NUCLEOTIDE SEQUENCE [LARGE SCALE GENOMIC DNA]</scope>
</reference>
<evidence type="ECO:0000313" key="10">
    <source>
        <dbReference type="Proteomes" id="UP001497623"/>
    </source>
</evidence>
<comment type="caution">
    <text evidence="9">The sequence shown here is derived from an EMBL/GenBank/DDBJ whole genome shotgun (WGS) entry which is preliminary data.</text>
</comment>
<evidence type="ECO:0000256" key="2">
    <source>
        <dbReference type="ARBA" id="ARBA00004123"/>
    </source>
</evidence>
<protein>
    <recommendedName>
        <fullName evidence="8">DDE Tnp4 domain-containing protein</fullName>
    </recommendedName>
</protein>
<evidence type="ECO:0000256" key="4">
    <source>
        <dbReference type="ARBA" id="ARBA00022722"/>
    </source>
</evidence>
<evidence type="ECO:0000313" key="9">
    <source>
        <dbReference type="EMBL" id="CAL4245266.1"/>
    </source>
</evidence>
<evidence type="ECO:0000256" key="1">
    <source>
        <dbReference type="ARBA" id="ARBA00001968"/>
    </source>
</evidence>
<comment type="similarity">
    <text evidence="3">Belongs to the HARBI1 family.</text>
</comment>
<gene>
    <name evidence="9" type="ORF">MNOR_LOCUS41032</name>
</gene>
<accession>A0AAV2SUE1</accession>
<evidence type="ECO:0000256" key="5">
    <source>
        <dbReference type="ARBA" id="ARBA00022723"/>
    </source>
</evidence>
<keyword evidence="4" id="KW-0540">Nuclease</keyword>
<proteinExistence type="inferred from homology"/>
<dbReference type="InterPro" id="IPR027806">
    <property type="entry name" value="HARBI1_dom"/>
</dbReference>
<dbReference type="GO" id="GO:0005634">
    <property type="term" value="C:nucleus"/>
    <property type="evidence" value="ECO:0007669"/>
    <property type="project" value="UniProtKB-SubCell"/>
</dbReference>
<dbReference type="GO" id="GO:0016787">
    <property type="term" value="F:hydrolase activity"/>
    <property type="evidence" value="ECO:0007669"/>
    <property type="project" value="UniProtKB-KW"/>
</dbReference>
<comment type="cofactor">
    <cofactor evidence="1">
        <name>a divalent metal cation</name>
        <dbReference type="ChEBI" id="CHEBI:60240"/>
    </cofactor>
</comment>
<dbReference type="EMBL" id="CAXKWB010138826">
    <property type="protein sequence ID" value="CAL4245266.1"/>
    <property type="molecule type" value="Genomic_DNA"/>
</dbReference>
<sequence>MSPNNEKNRQKFKNVCVRNEFKPGVIRKKLSKIQVNKRQYLYNIQSYKCQQTEEPPCTAGTDTDCLSMDKKNYTFCEIMQNNTGGYCKPFCNVYIQAWLTNLSRVTNFPGEMDLYYIMIMGNEIINYILILSQSTKYKDSQLSRNDVLLQFSHLNCFHIPLFAMKMLFCNHIKHESERKKFTHKIVRSINLIPSSEVDWKEISYQFQRDWDFPNCLGALDGKHIKIQTPSNEGPLYFNYKGYHSIGLLAVANAKYEFIYAEVDASGQDSVDGVWTNSSLRKIFENGNANIPSRGIVPNSSCKLPFVLIGDDAFPLKSYLMKPFPNKSQSNTKRIFSYRLSRAQKVVENAFGILGSKFGILNKTIPFAPEKVKDIIMACVSLHNLLCRHATKAYLPPGYVDGERKDGSIIPGTWRQYDNIFLDMLPLERLKCNELSLEEMSIRDEFANYFMREGAIVKQKLMT</sequence>
<dbReference type="GO" id="GO:0046872">
    <property type="term" value="F:metal ion binding"/>
    <property type="evidence" value="ECO:0007669"/>
    <property type="project" value="UniProtKB-KW"/>
</dbReference>
<keyword evidence="6" id="KW-0378">Hydrolase</keyword>
<dbReference type="InterPro" id="IPR045249">
    <property type="entry name" value="HARBI1-like"/>
</dbReference>
<feature type="domain" description="DDE Tnp4" evidence="8">
    <location>
        <begin position="219"/>
        <end position="383"/>
    </location>
</feature>
<name>A0AAV2SUE1_MEGNR</name>
<organism evidence="9 10">
    <name type="scientific">Meganyctiphanes norvegica</name>
    <name type="common">Northern krill</name>
    <name type="synonym">Thysanopoda norvegica</name>
    <dbReference type="NCBI Taxonomy" id="48144"/>
    <lineage>
        <taxon>Eukaryota</taxon>
        <taxon>Metazoa</taxon>
        <taxon>Ecdysozoa</taxon>
        <taxon>Arthropoda</taxon>
        <taxon>Crustacea</taxon>
        <taxon>Multicrustacea</taxon>
        <taxon>Malacostraca</taxon>
        <taxon>Eumalacostraca</taxon>
        <taxon>Eucarida</taxon>
        <taxon>Euphausiacea</taxon>
        <taxon>Euphausiidae</taxon>
        <taxon>Meganyctiphanes</taxon>
    </lineage>
</organism>
<keyword evidence="10" id="KW-1185">Reference proteome</keyword>
<comment type="subcellular location">
    <subcellularLocation>
        <location evidence="2">Nucleus</location>
    </subcellularLocation>
</comment>